<proteinExistence type="predicted"/>
<sequence>MGNTSCFIDFFLQLFPIPQSHMEWFLYNFLYIFIESMHIAIDNSLEFFFLCFCTGISKIIRKEYFMNHKSIELVHQTNLVLCYINRSKLNKFHLHVFEIIQSGILDILGKYLLNHLLLKNITVNNILIEIGYDTSYHLAGKRKSSNLCMSLFYSHMK</sequence>
<gene>
    <name evidence="1" type="ORF">ACD_78C00081G0001</name>
</gene>
<protein>
    <submittedName>
        <fullName evidence="1">Uncharacterized protein</fullName>
    </submittedName>
</protein>
<accession>K1XZE2</accession>
<dbReference type="EMBL" id="AMFJ01034081">
    <property type="protein sequence ID" value="EKD30351.1"/>
    <property type="molecule type" value="Genomic_DNA"/>
</dbReference>
<evidence type="ECO:0000313" key="1">
    <source>
        <dbReference type="EMBL" id="EKD30351.1"/>
    </source>
</evidence>
<reference evidence="1" key="1">
    <citation type="journal article" date="2012" name="Science">
        <title>Fermentation, hydrogen, and sulfur metabolism in multiple uncultivated bacterial phyla.</title>
        <authorList>
            <person name="Wrighton K.C."/>
            <person name="Thomas B.C."/>
            <person name="Sharon I."/>
            <person name="Miller C.S."/>
            <person name="Castelle C.J."/>
            <person name="VerBerkmoes N.C."/>
            <person name="Wilkins M.J."/>
            <person name="Hettich R.L."/>
            <person name="Lipton M.S."/>
            <person name="Williams K.H."/>
            <person name="Long P.E."/>
            <person name="Banfield J.F."/>
        </authorList>
    </citation>
    <scope>NUCLEOTIDE SEQUENCE [LARGE SCALE GENOMIC DNA]</scope>
</reference>
<name>K1XZE2_9BACT</name>
<dbReference type="AlphaFoldDB" id="K1XZE2"/>
<organism evidence="1">
    <name type="scientific">uncultured bacterium</name>
    <name type="common">gcode 4</name>
    <dbReference type="NCBI Taxonomy" id="1234023"/>
    <lineage>
        <taxon>Bacteria</taxon>
        <taxon>environmental samples</taxon>
    </lineage>
</organism>
<comment type="caution">
    <text evidence="1">The sequence shown here is derived from an EMBL/GenBank/DDBJ whole genome shotgun (WGS) entry which is preliminary data.</text>
</comment>